<reference evidence="2" key="2">
    <citation type="submission" date="2016-02" db="EMBL/GenBank/DDBJ databases">
        <title>Genome sequencing of Aspergillus luchuensis NBRC 4314.</title>
        <authorList>
            <person name="Yamada O."/>
        </authorList>
    </citation>
    <scope>NUCLEOTIDE SEQUENCE [LARGE SCALE GENOMIC DNA]</scope>
    <source>
        <strain evidence="2">RIB 2604</strain>
    </source>
</reference>
<protein>
    <submittedName>
        <fullName evidence="1">F-box domain-containing protein</fullName>
    </submittedName>
</protein>
<dbReference type="Proteomes" id="UP000075230">
    <property type="component" value="Unassembled WGS sequence"/>
</dbReference>
<gene>
    <name evidence="1" type="ORF">RIB2604_02500990</name>
</gene>
<evidence type="ECO:0000313" key="1">
    <source>
        <dbReference type="EMBL" id="GAT28024.1"/>
    </source>
</evidence>
<comment type="caution">
    <text evidence="1">The sequence shown here is derived from an EMBL/GenBank/DDBJ whole genome shotgun (WGS) entry which is preliminary data.</text>
</comment>
<accession>A0A146FQ32</accession>
<organism evidence="1 2">
    <name type="scientific">Aspergillus kawachii</name>
    <name type="common">White koji mold</name>
    <name type="synonym">Aspergillus awamori var. kawachi</name>
    <dbReference type="NCBI Taxonomy" id="1069201"/>
    <lineage>
        <taxon>Eukaryota</taxon>
        <taxon>Fungi</taxon>
        <taxon>Dikarya</taxon>
        <taxon>Ascomycota</taxon>
        <taxon>Pezizomycotina</taxon>
        <taxon>Eurotiomycetes</taxon>
        <taxon>Eurotiomycetidae</taxon>
        <taxon>Eurotiales</taxon>
        <taxon>Aspergillaceae</taxon>
        <taxon>Aspergillus</taxon>
        <taxon>Aspergillus subgen. Circumdati</taxon>
    </lineage>
</organism>
<evidence type="ECO:0000313" key="2">
    <source>
        <dbReference type="Proteomes" id="UP000075230"/>
    </source>
</evidence>
<sequence>MCTNLQIAFSCGCQKEMDFIQCKERQGTNVRCAPSVKALGKTSPNYCRHHLVPPGAPTTYVENKEVQEGDKIMATE</sequence>
<proteinExistence type="predicted"/>
<reference evidence="1 2" key="1">
    <citation type="journal article" date="2016" name="DNA Res.">
        <title>Genome sequence of Aspergillus luchuensis NBRC 4314.</title>
        <authorList>
            <person name="Yamada O."/>
            <person name="Machida M."/>
            <person name="Hosoyama A."/>
            <person name="Goto M."/>
            <person name="Takahashi T."/>
            <person name="Futagami T."/>
            <person name="Yamagata Y."/>
            <person name="Takeuchi M."/>
            <person name="Kobayashi T."/>
            <person name="Koike H."/>
            <person name="Abe K."/>
            <person name="Asai K."/>
            <person name="Arita M."/>
            <person name="Fujita N."/>
            <person name="Fukuda K."/>
            <person name="Higa K."/>
            <person name="Horikawa H."/>
            <person name="Ishikawa T."/>
            <person name="Jinno K."/>
            <person name="Kato Y."/>
            <person name="Kirimura K."/>
            <person name="Mizutani O."/>
            <person name="Nakasone K."/>
            <person name="Sano M."/>
            <person name="Shiraishi Y."/>
            <person name="Tsukahara M."/>
            <person name="Gomi K."/>
        </authorList>
    </citation>
    <scope>NUCLEOTIDE SEQUENCE [LARGE SCALE GENOMIC DNA]</scope>
    <source>
        <strain evidence="1 2">RIB 2604</strain>
    </source>
</reference>
<name>A0A146FQ32_ASPKA</name>
<dbReference type="EMBL" id="BCWF01000024">
    <property type="protein sequence ID" value="GAT28024.1"/>
    <property type="molecule type" value="Genomic_DNA"/>
</dbReference>
<dbReference type="AlphaFoldDB" id="A0A146FQ32"/>